<evidence type="ECO:0000313" key="2">
    <source>
        <dbReference type="Proteomes" id="UP000260005"/>
    </source>
</evidence>
<sequence>MNEKFGVREIVDVVFKAKSAMTVGNTKYKKGEPVIYFDSAKTSTLESTTATVYAQGGRGNARLLAWEGDKTVTFNFEEALLSTRSFALLSGGNLTENTRVNMHVTERVEVTKASIQLGEKTAAEVPVLDLAPYLPKNGQILSAADPTLVTEGGNPKYPEAGIYVMELNEHGEITRRFDVTAGALQTAPSTPALSTLAESQQGDDTELNVTKKFYLASAYAGDSATTAVSGANALDESKVYLVDFYVAQPGSNLTITPGKFAGSFLIEATTLFRRQADGRDFPAQFTIPNGKISSNFTFTMASTGDPSTFPFQVEAQPDYLPFNKKCKALFALDVAEEPIGEDVC</sequence>
<protein>
    <submittedName>
        <fullName evidence="1">Uncharacterized protein</fullName>
    </submittedName>
</protein>
<keyword evidence="2" id="KW-1185">Reference proteome</keyword>
<dbReference type="EMBL" id="MF001358">
    <property type="protein sequence ID" value="ASZ76801.1"/>
    <property type="molecule type" value="Genomic_DNA"/>
</dbReference>
<reference evidence="1 2" key="1">
    <citation type="submission" date="2017-04" db="EMBL/GenBank/DDBJ databases">
        <title>Complete Genome Sequence of Lytic Bacteriophage EF1 Infecting Enterococcus faecalis Isolates.</title>
        <authorList>
            <person name="Kim D."/>
            <person name="Kim Y.J."/>
            <person name="Han B.K."/>
            <person name="Kim H."/>
        </authorList>
    </citation>
    <scope>NUCLEOTIDE SEQUENCE [LARGE SCALE GENOMIC DNA]</scope>
</reference>
<proteinExistence type="predicted"/>
<dbReference type="Proteomes" id="UP000260005">
    <property type="component" value="Segment"/>
</dbReference>
<evidence type="ECO:0000313" key="1">
    <source>
        <dbReference type="EMBL" id="ASZ76801.1"/>
    </source>
</evidence>
<name>A0A249XXU8_9CAUD</name>
<organism evidence="1 2">
    <name type="scientific">Enterococcus phage EF1</name>
    <dbReference type="NCBI Taxonomy" id="2025813"/>
    <lineage>
        <taxon>Viruses</taxon>
        <taxon>Duplodnaviria</taxon>
        <taxon>Heunggongvirae</taxon>
        <taxon>Uroviricota</taxon>
        <taxon>Caudoviricetes</taxon>
    </lineage>
</organism>
<accession>A0A249XXU8</accession>